<sequence>MRSLVLLLALAATPAAAQAERVTLQSLHVLCSTPATANYLNELRSNRSAWTAQVKSETAQKRCTILPAATNVWVESRSGALTCVKGDDLPNCGWTVLDAAG</sequence>
<evidence type="ECO:0000256" key="1">
    <source>
        <dbReference type="SAM" id="SignalP"/>
    </source>
</evidence>
<feature type="chain" id="PRO_5036907981" description="DUF1496 domain-containing protein" evidence="1">
    <location>
        <begin position="20"/>
        <end position="101"/>
    </location>
</feature>
<dbReference type="EMBL" id="JAEQMY010000002">
    <property type="protein sequence ID" value="MBL0402851.1"/>
    <property type="molecule type" value="Genomic_DNA"/>
</dbReference>
<feature type="signal peptide" evidence="1">
    <location>
        <begin position="1"/>
        <end position="19"/>
    </location>
</feature>
<keyword evidence="1" id="KW-0732">Signal</keyword>
<name>A0A936Z6A4_9HYPH</name>
<dbReference type="Proteomes" id="UP000605848">
    <property type="component" value="Unassembled WGS sequence"/>
</dbReference>
<protein>
    <recommendedName>
        <fullName evidence="4">DUF1496 domain-containing protein</fullName>
    </recommendedName>
</protein>
<organism evidence="2 3">
    <name type="scientific">Microvirga aerilata</name>
    <dbReference type="NCBI Taxonomy" id="670292"/>
    <lineage>
        <taxon>Bacteria</taxon>
        <taxon>Pseudomonadati</taxon>
        <taxon>Pseudomonadota</taxon>
        <taxon>Alphaproteobacteria</taxon>
        <taxon>Hyphomicrobiales</taxon>
        <taxon>Methylobacteriaceae</taxon>
        <taxon>Microvirga</taxon>
    </lineage>
</organism>
<evidence type="ECO:0000313" key="2">
    <source>
        <dbReference type="EMBL" id="MBL0402851.1"/>
    </source>
</evidence>
<proteinExistence type="predicted"/>
<dbReference type="RefSeq" id="WP_202055567.1">
    <property type="nucleotide sequence ID" value="NZ_JAEQMY010000002.1"/>
</dbReference>
<gene>
    <name evidence="2" type="ORF">JKG68_02605</name>
</gene>
<dbReference type="AlphaFoldDB" id="A0A936Z6A4"/>
<reference evidence="2" key="1">
    <citation type="submission" date="2021-01" db="EMBL/GenBank/DDBJ databases">
        <title>Microvirga sp.</title>
        <authorList>
            <person name="Kim M.K."/>
        </authorList>
    </citation>
    <scope>NUCLEOTIDE SEQUENCE</scope>
    <source>
        <strain evidence="2">5420S-16</strain>
    </source>
</reference>
<evidence type="ECO:0008006" key="4">
    <source>
        <dbReference type="Google" id="ProtNLM"/>
    </source>
</evidence>
<comment type="caution">
    <text evidence="2">The sequence shown here is derived from an EMBL/GenBank/DDBJ whole genome shotgun (WGS) entry which is preliminary data.</text>
</comment>
<keyword evidence="3" id="KW-1185">Reference proteome</keyword>
<evidence type="ECO:0000313" key="3">
    <source>
        <dbReference type="Proteomes" id="UP000605848"/>
    </source>
</evidence>
<accession>A0A936Z6A4</accession>